<keyword evidence="9" id="KW-0460">Magnesium</keyword>
<dbReference type="Proteomes" id="UP000523079">
    <property type="component" value="Unassembled WGS sequence"/>
</dbReference>
<dbReference type="GO" id="GO:0005737">
    <property type="term" value="C:cytoplasm"/>
    <property type="evidence" value="ECO:0007669"/>
    <property type="project" value="UniProtKB-SubCell"/>
</dbReference>
<evidence type="ECO:0000256" key="10">
    <source>
        <dbReference type="ARBA" id="ARBA00024908"/>
    </source>
</evidence>
<evidence type="ECO:0000259" key="13">
    <source>
        <dbReference type="PROSITE" id="PS51186"/>
    </source>
</evidence>
<evidence type="ECO:0000256" key="7">
    <source>
        <dbReference type="ARBA" id="ARBA00022741"/>
    </source>
</evidence>
<sequence length="364" mass="38648">MQPTVETELRPRFHPAAAEHAAGMVEVIHAAFGARPPLDPPSTAIEETPDTVGRAVASHGGVYVTVAGRPAGSLIIGRGPEPGTAVFQRVSVHPDFQQHGIASAMVAAAELDAAEQGFTRVEIYARRELPELITYWRNRGFADVRPDPHGLWMGRDLPLRAVVPDADAMHTLGRRLAGVLTAGDLVIMSGPLGAGKTTLTQGIGDGLDSDGAIISPTFVLSRIHASRTGRPTLVHVDAYRLGSAAEVDDLGLDADLDTAVTVIEWGEDLAEGLADSRLDVLIERSSSVGEGAHDHDHDHDDARDHDDGHDHEGGRDDQDAEVPVEPRVVWLDPVGPRWTAAAREQLISVVRATGDPQPAGGADE</sequence>
<dbReference type="InterPro" id="IPR003442">
    <property type="entry name" value="T6A_TsaE"/>
</dbReference>
<dbReference type="Gene3D" id="3.40.50.300">
    <property type="entry name" value="P-loop containing nucleotide triphosphate hydrolases"/>
    <property type="match status" value="1"/>
</dbReference>
<dbReference type="GO" id="GO:0016747">
    <property type="term" value="F:acyltransferase activity, transferring groups other than amino-acyl groups"/>
    <property type="evidence" value="ECO:0007669"/>
    <property type="project" value="InterPro"/>
</dbReference>
<dbReference type="EMBL" id="JACGWT010000001">
    <property type="protein sequence ID" value="MBA8793184.1"/>
    <property type="molecule type" value="Genomic_DNA"/>
</dbReference>
<dbReference type="GO" id="GO:0005524">
    <property type="term" value="F:ATP binding"/>
    <property type="evidence" value="ECO:0007669"/>
    <property type="project" value="UniProtKB-KW"/>
</dbReference>
<dbReference type="GO" id="GO:0002949">
    <property type="term" value="P:tRNA threonylcarbamoyladenosine modification"/>
    <property type="evidence" value="ECO:0007669"/>
    <property type="project" value="InterPro"/>
</dbReference>
<dbReference type="PANTHER" id="PTHR33540:SF2">
    <property type="entry name" value="TRNA THREONYLCARBAMOYLADENOSINE BIOSYNTHESIS PROTEIN TSAE"/>
    <property type="match status" value="1"/>
</dbReference>
<feature type="domain" description="N-acetyltransferase" evidence="13">
    <location>
        <begin position="11"/>
        <end position="158"/>
    </location>
</feature>
<keyword evidence="8" id="KW-0067">ATP-binding</keyword>
<dbReference type="InterPro" id="IPR027417">
    <property type="entry name" value="P-loop_NTPase"/>
</dbReference>
<keyword evidence="4" id="KW-0963">Cytoplasm</keyword>
<dbReference type="InterPro" id="IPR000182">
    <property type="entry name" value="GNAT_dom"/>
</dbReference>
<dbReference type="CDD" id="cd04301">
    <property type="entry name" value="NAT_SF"/>
    <property type="match status" value="1"/>
</dbReference>
<dbReference type="SUPFAM" id="SSF52540">
    <property type="entry name" value="P-loop containing nucleoside triphosphate hydrolases"/>
    <property type="match status" value="1"/>
</dbReference>
<dbReference type="AlphaFoldDB" id="A0A7W3P4R7"/>
<dbReference type="GO" id="GO:0046872">
    <property type="term" value="F:metal ion binding"/>
    <property type="evidence" value="ECO:0007669"/>
    <property type="project" value="UniProtKB-KW"/>
</dbReference>
<keyword evidence="5" id="KW-0819">tRNA processing</keyword>
<evidence type="ECO:0000313" key="14">
    <source>
        <dbReference type="EMBL" id="MBA8793184.1"/>
    </source>
</evidence>
<feature type="compositionally biased region" description="Basic and acidic residues" evidence="12">
    <location>
        <begin position="291"/>
        <end position="317"/>
    </location>
</feature>
<evidence type="ECO:0000256" key="1">
    <source>
        <dbReference type="ARBA" id="ARBA00004496"/>
    </source>
</evidence>
<comment type="similarity">
    <text evidence="2">Belongs to the TsaE family.</text>
</comment>
<dbReference type="SUPFAM" id="SSF55729">
    <property type="entry name" value="Acyl-CoA N-acyltransferases (Nat)"/>
    <property type="match status" value="1"/>
</dbReference>
<keyword evidence="15" id="KW-1185">Reference proteome</keyword>
<proteinExistence type="inferred from homology"/>
<dbReference type="RefSeq" id="WP_407941457.1">
    <property type="nucleotide sequence ID" value="NZ_JACGWT010000001.1"/>
</dbReference>
<dbReference type="Pfam" id="PF02367">
    <property type="entry name" value="TsaE"/>
    <property type="match status" value="1"/>
</dbReference>
<evidence type="ECO:0000256" key="11">
    <source>
        <dbReference type="ARBA" id="ARBA00032441"/>
    </source>
</evidence>
<evidence type="ECO:0000256" key="12">
    <source>
        <dbReference type="SAM" id="MobiDB-lite"/>
    </source>
</evidence>
<dbReference type="Pfam" id="PF00583">
    <property type="entry name" value="Acetyltransf_1"/>
    <property type="match status" value="1"/>
</dbReference>
<dbReference type="NCBIfam" id="TIGR00150">
    <property type="entry name" value="T6A_YjeE"/>
    <property type="match status" value="1"/>
</dbReference>
<evidence type="ECO:0000256" key="4">
    <source>
        <dbReference type="ARBA" id="ARBA00022490"/>
    </source>
</evidence>
<feature type="region of interest" description="Disordered" evidence="12">
    <location>
        <begin position="288"/>
        <end position="328"/>
    </location>
</feature>
<keyword evidence="7" id="KW-0547">Nucleotide-binding</keyword>
<evidence type="ECO:0000256" key="9">
    <source>
        <dbReference type="ARBA" id="ARBA00022842"/>
    </source>
</evidence>
<evidence type="ECO:0000256" key="2">
    <source>
        <dbReference type="ARBA" id="ARBA00007599"/>
    </source>
</evidence>
<evidence type="ECO:0000256" key="5">
    <source>
        <dbReference type="ARBA" id="ARBA00022694"/>
    </source>
</evidence>
<reference evidence="14 15" key="1">
    <citation type="submission" date="2020-07" db="EMBL/GenBank/DDBJ databases">
        <title>Sequencing the genomes of 1000 actinobacteria strains.</title>
        <authorList>
            <person name="Klenk H.-P."/>
        </authorList>
    </citation>
    <scope>NUCLEOTIDE SEQUENCE [LARGE SCALE GENOMIC DNA]</scope>
    <source>
        <strain evidence="14 15">DSM 100723</strain>
    </source>
</reference>
<dbReference type="Gene3D" id="3.40.630.30">
    <property type="match status" value="1"/>
</dbReference>
<evidence type="ECO:0000256" key="8">
    <source>
        <dbReference type="ARBA" id="ARBA00022840"/>
    </source>
</evidence>
<evidence type="ECO:0000313" key="15">
    <source>
        <dbReference type="Proteomes" id="UP000523079"/>
    </source>
</evidence>
<name>A0A7W3P4R7_9ACTN</name>
<keyword evidence="6" id="KW-0479">Metal-binding</keyword>
<protein>
    <recommendedName>
        <fullName evidence="3">tRNA threonylcarbamoyladenosine biosynthesis protein TsaE</fullName>
    </recommendedName>
    <alternativeName>
        <fullName evidence="11">t(6)A37 threonylcarbamoyladenosine biosynthesis protein TsaE</fullName>
    </alternativeName>
</protein>
<comment type="function">
    <text evidence="10">Required for the formation of a threonylcarbamoyl group on adenosine at position 37 (t(6)A37) in tRNAs that read codons beginning with adenine. Is involved in the transfer of the threonylcarbamoyl moiety of threonylcarbamoyl-AMP (TC-AMP) to the N6 group of A37, together with TsaD and TsaB. TsaE seems to play an indirect role in the t(6)A biosynthesis pathway, possibly in regulating the core enzymatic function of TsaD.</text>
</comment>
<dbReference type="PANTHER" id="PTHR33540">
    <property type="entry name" value="TRNA THREONYLCARBAMOYLADENOSINE BIOSYNTHESIS PROTEIN TSAE"/>
    <property type="match status" value="1"/>
</dbReference>
<comment type="caution">
    <text evidence="14">The sequence shown here is derived from an EMBL/GenBank/DDBJ whole genome shotgun (WGS) entry which is preliminary data.</text>
</comment>
<accession>A0A7W3P4R7</accession>
<evidence type="ECO:0000256" key="3">
    <source>
        <dbReference type="ARBA" id="ARBA00019010"/>
    </source>
</evidence>
<dbReference type="InterPro" id="IPR016181">
    <property type="entry name" value="Acyl_CoA_acyltransferase"/>
</dbReference>
<organism evidence="14 15">
    <name type="scientific">Microlunatus kandeliicorticis</name>
    <dbReference type="NCBI Taxonomy" id="1759536"/>
    <lineage>
        <taxon>Bacteria</taxon>
        <taxon>Bacillati</taxon>
        <taxon>Actinomycetota</taxon>
        <taxon>Actinomycetes</taxon>
        <taxon>Propionibacteriales</taxon>
        <taxon>Propionibacteriaceae</taxon>
        <taxon>Microlunatus</taxon>
    </lineage>
</organism>
<gene>
    <name evidence="14" type="ORF">FHX74_000778</name>
</gene>
<dbReference type="PROSITE" id="PS51186">
    <property type="entry name" value="GNAT"/>
    <property type="match status" value="1"/>
</dbReference>
<evidence type="ECO:0000256" key="6">
    <source>
        <dbReference type="ARBA" id="ARBA00022723"/>
    </source>
</evidence>
<comment type="subcellular location">
    <subcellularLocation>
        <location evidence="1">Cytoplasm</location>
    </subcellularLocation>
</comment>